<keyword evidence="12" id="KW-1185">Reference proteome</keyword>
<feature type="domain" description="RNA polymerase sigma factor 54 DNA-binding" evidence="9">
    <location>
        <begin position="289"/>
        <end position="443"/>
    </location>
</feature>
<evidence type="ECO:0000256" key="8">
    <source>
        <dbReference type="ARBA" id="ARBA00023163"/>
    </source>
</evidence>
<dbReference type="InterPro" id="IPR038709">
    <property type="entry name" value="RpoN_core-bd_sf"/>
</dbReference>
<evidence type="ECO:0000259" key="9">
    <source>
        <dbReference type="Pfam" id="PF04552"/>
    </source>
</evidence>
<dbReference type="Pfam" id="PF00309">
    <property type="entry name" value="Sigma54_AID"/>
    <property type="match status" value="1"/>
</dbReference>
<dbReference type="NCBIfam" id="TIGR02395">
    <property type="entry name" value="rpoN_sigma"/>
    <property type="match status" value="1"/>
</dbReference>
<dbReference type="PANTHER" id="PTHR32248">
    <property type="entry name" value="RNA POLYMERASE SIGMA-54 FACTOR"/>
    <property type="match status" value="1"/>
</dbReference>
<sequence>MELQPSLTVSQKLTLTPAMRQALRCLQLPIPELSELLQEEALSNPLLNAEPPEHTARETLSAPEIREDSIWRVGGQRDPEEDRTDHEPRVAQEQTFQEYLHKQLGQNRLIDSHLRALCDYLVGCLDSRGYLDCPIPQLAQELGCPLSDLEQALFAVQMLDPPGVGARNLSECLILQLAQGPYFNALTVAIARDGLDLLAAQDYKGLCKKLGAKRGEVDLACQAIRSLNPIPSRGFSSGAPLSLSIPDAAIRCEQGHIIIEVDHHALPKLSINQDYADMLHKSDDPAVQDYIKEQLGRARAMIGNLQGRYDTLTRLLAALTAAQPDYFLHGGDLKPLTMQQLAQGMGVSVSTVSRTVQNKSVLFNGLVVPLRSFFTAPARTDGQVSSQAVKQRIQRFIQAEDPTAPLSDDAVCAALSAAGINISRRTAAKYRTALGIPPASARKARS</sequence>
<dbReference type="GO" id="GO:0000428">
    <property type="term" value="C:DNA-directed RNA polymerase complex"/>
    <property type="evidence" value="ECO:0007669"/>
    <property type="project" value="UniProtKB-KW"/>
</dbReference>
<evidence type="ECO:0000256" key="4">
    <source>
        <dbReference type="ARBA" id="ARBA00022695"/>
    </source>
</evidence>
<name>A0A8J6M9Y7_9FIRM</name>
<dbReference type="PIRSF" id="PIRSF000774">
    <property type="entry name" value="RpoN"/>
    <property type="match status" value="1"/>
</dbReference>
<evidence type="ECO:0000259" key="10">
    <source>
        <dbReference type="Pfam" id="PF04963"/>
    </source>
</evidence>
<dbReference type="EMBL" id="JACOPN010000003">
    <property type="protein sequence ID" value="MBC5716805.1"/>
    <property type="molecule type" value="Genomic_DNA"/>
</dbReference>
<dbReference type="GO" id="GO:0001216">
    <property type="term" value="F:DNA-binding transcription activator activity"/>
    <property type="evidence" value="ECO:0007669"/>
    <property type="project" value="InterPro"/>
</dbReference>
<evidence type="ECO:0000313" key="11">
    <source>
        <dbReference type="EMBL" id="MBC5716805.1"/>
    </source>
</evidence>
<dbReference type="Gene3D" id="1.10.10.60">
    <property type="entry name" value="Homeodomain-like"/>
    <property type="match status" value="1"/>
</dbReference>
<keyword evidence="5" id="KW-0805">Transcription regulation</keyword>
<evidence type="ECO:0000256" key="3">
    <source>
        <dbReference type="ARBA" id="ARBA00022679"/>
    </source>
</evidence>
<dbReference type="InterPro" id="IPR007634">
    <property type="entry name" value="RNA_pol_sigma_54_DNA-bd"/>
</dbReference>
<dbReference type="InterPro" id="IPR000394">
    <property type="entry name" value="RNA_pol_sigma_54"/>
</dbReference>
<dbReference type="RefSeq" id="WP_186878149.1">
    <property type="nucleotide sequence ID" value="NZ_JACOPN010000003.1"/>
</dbReference>
<gene>
    <name evidence="11" type="primary">rpoN</name>
    <name evidence="11" type="ORF">H8S55_05650</name>
</gene>
<dbReference type="AlphaFoldDB" id="A0A8J6M9Y7"/>
<evidence type="ECO:0000313" key="12">
    <source>
        <dbReference type="Proteomes" id="UP000602260"/>
    </source>
</evidence>
<evidence type="ECO:0000256" key="5">
    <source>
        <dbReference type="ARBA" id="ARBA00023015"/>
    </source>
</evidence>
<evidence type="ECO:0000256" key="6">
    <source>
        <dbReference type="ARBA" id="ARBA00023082"/>
    </source>
</evidence>
<evidence type="ECO:0000256" key="1">
    <source>
        <dbReference type="ARBA" id="ARBA00008798"/>
    </source>
</evidence>
<keyword evidence="4" id="KW-0548">Nucleotidyltransferase</keyword>
<feature type="domain" description="RNA polymerase sigma factor 54 core-binding" evidence="10">
    <location>
        <begin position="87"/>
        <end position="275"/>
    </location>
</feature>
<dbReference type="GO" id="GO:0003677">
    <property type="term" value="F:DNA binding"/>
    <property type="evidence" value="ECO:0007669"/>
    <property type="project" value="UniProtKB-KW"/>
</dbReference>
<proteinExistence type="inferred from homology"/>
<evidence type="ECO:0000256" key="7">
    <source>
        <dbReference type="ARBA" id="ARBA00023125"/>
    </source>
</evidence>
<dbReference type="Proteomes" id="UP000602260">
    <property type="component" value="Unassembled WGS sequence"/>
</dbReference>
<dbReference type="GO" id="GO:0016987">
    <property type="term" value="F:sigma factor activity"/>
    <property type="evidence" value="ECO:0007669"/>
    <property type="project" value="UniProtKB-KW"/>
</dbReference>
<reference evidence="11" key="1">
    <citation type="submission" date="2020-08" db="EMBL/GenBank/DDBJ databases">
        <title>Genome public.</title>
        <authorList>
            <person name="Liu C."/>
            <person name="Sun Q."/>
        </authorList>
    </citation>
    <scope>NUCLEOTIDE SEQUENCE</scope>
    <source>
        <strain evidence="11">BX5</strain>
    </source>
</reference>
<keyword evidence="6" id="KW-0731">Sigma factor</keyword>
<evidence type="ECO:0000256" key="2">
    <source>
        <dbReference type="ARBA" id="ARBA00022478"/>
    </source>
</evidence>
<comment type="caution">
    <text evidence="11">The sequence shown here is derived from an EMBL/GenBank/DDBJ whole genome shotgun (WGS) entry which is preliminary data.</text>
</comment>
<dbReference type="PRINTS" id="PR00045">
    <property type="entry name" value="SIGMA54FCT"/>
</dbReference>
<dbReference type="PANTHER" id="PTHR32248:SF4">
    <property type="entry name" value="RNA POLYMERASE SIGMA-54 FACTOR"/>
    <property type="match status" value="1"/>
</dbReference>
<dbReference type="GO" id="GO:0006352">
    <property type="term" value="P:DNA-templated transcription initiation"/>
    <property type="evidence" value="ECO:0007669"/>
    <property type="project" value="InterPro"/>
</dbReference>
<dbReference type="Pfam" id="PF04552">
    <property type="entry name" value="Sigma54_DBD"/>
    <property type="match status" value="1"/>
</dbReference>
<dbReference type="Pfam" id="PF04963">
    <property type="entry name" value="Sigma54_CBD"/>
    <property type="match status" value="1"/>
</dbReference>
<protein>
    <submittedName>
        <fullName evidence="11">RNA polymerase factor sigma-54</fullName>
    </submittedName>
</protein>
<dbReference type="PROSITE" id="PS50044">
    <property type="entry name" value="SIGMA54_3"/>
    <property type="match status" value="1"/>
</dbReference>
<dbReference type="Gene3D" id="1.10.10.1330">
    <property type="entry name" value="RNA polymerase sigma-54 factor, core-binding domain"/>
    <property type="match status" value="1"/>
</dbReference>
<dbReference type="GO" id="GO:0016779">
    <property type="term" value="F:nucleotidyltransferase activity"/>
    <property type="evidence" value="ECO:0007669"/>
    <property type="project" value="UniProtKB-KW"/>
</dbReference>
<keyword evidence="3" id="KW-0808">Transferase</keyword>
<dbReference type="PROSITE" id="PS00717">
    <property type="entry name" value="SIGMA54_1"/>
    <property type="match status" value="1"/>
</dbReference>
<keyword evidence="8" id="KW-0804">Transcription</keyword>
<comment type="similarity">
    <text evidence="1">Belongs to the sigma-54 factor family.</text>
</comment>
<keyword evidence="7" id="KW-0238">DNA-binding</keyword>
<keyword evidence="2" id="KW-0240">DNA-directed RNA polymerase</keyword>
<organism evidence="11 12">
    <name type="scientific">Flintibacter faecis</name>
    <dbReference type="NCBI Taxonomy" id="2763047"/>
    <lineage>
        <taxon>Bacteria</taxon>
        <taxon>Bacillati</taxon>
        <taxon>Bacillota</taxon>
        <taxon>Clostridia</taxon>
        <taxon>Eubacteriales</taxon>
        <taxon>Flintibacter</taxon>
    </lineage>
</organism>
<dbReference type="InterPro" id="IPR007046">
    <property type="entry name" value="RNA_pol_sigma_54_core-bd"/>
</dbReference>
<accession>A0A8J6M9Y7</accession>